<proteinExistence type="predicted"/>
<feature type="region of interest" description="Disordered" evidence="1">
    <location>
        <begin position="1"/>
        <end position="42"/>
    </location>
</feature>
<comment type="caution">
    <text evidence="2">The sequence shown here is derived from an EMBL/GenBank/DDBJ whole genome shotgun (WGS) entry which is preliminary data.</text>
</comment>
<dbReference type="EMBL" id="BMES01000001">
    <property type="protein sequence ID" value="GGH17596.1"/>
    <property type="molecule type" value="Genomic_DNA"/>
</dbReference>
<evidence type="ECO:0000256" key="1">
    <source>
        <dbReference type="SAM" id="MobiDB-lite"/>
    </source>
</evidence>
<dbReference type="AlphaFoldDB" id="A0A917I7B0"/>
<accession>A0A917I7B0</accession>
<protein>
    <submittedName>
        <fullName evidence="2">Uncharacterized protein</fullName>
    </submittedName>
</protein>
<reference evidence="2" key="1">
    <citation type="journal article" date="2014" name="Int. J. Syst. Evol. Microbiol.">
        <title>Complete genome sequence of Corynebacterium casei LMG S-19264T (=DSM 44701T), isolated from a smear-ripened cheese.</title>
        <authorList>
            <consortium name="US DOE Joint Genome Institute (JGI-PGF)"/>
            <person name="Walter F."/>
            <person name="Albersmeier A."/>
            <person name="Kalinowski J."/>
            <person name="Ruckert C."/>
        </authorList>
    </citation>
    <scope>NUCLEOTIDE SEQUENCE</scope>
    <source>
        <strain evidence="2">CGMCC 1.12214</strain>
    </source>
</reference>
<gene>
    <name evidence="2" type="ORF">GCM10007036_19160</name>
</gene>
<name>A0A917I7B0_9HYPH</name>
<dbReference type="Proteomes" id="UP000603912">
    <property type="component" value="Unassembled WGS sequence"/>
</dbReference>
<sequence>MVGGGCSAQPLSENPSVKGVTDKLNITTNVPPPADFVAKSRPQSLEYMPVGVVPPARGGPAPRKPDQVKALEAEMEGTRARHDRLGGRKPPVTAAKAKPGDKPKPKPAAPL</sequence>
<organism evidence="2 3">
    <name type="scientific">Alsobacter metallidurans</name>
    <dbReference type="NCBI Taxonomy" id="340221"/>
    <lineage>
        <taxon>Bacteria</taxon>
        <taxon>Pseudomonadati</taxon>
        <taxon>Pseudomonadota</taxon>
        <taxon>Alphaproteobacteria</taxon>
        <taxon>Hyphomicrobiales</taxon>
        <taxon>Alsobacteraceae</taxon>
        <taxon>Alsobacter</taxon>
    </lineage>
</organism>
<keyword evidence="3" id="KW-1185">Reference proteome</keyword>
<feature type="compositionally biased region" description="Basic and acidic residues" evidence="1">
    <location>
        <begin position="75"/>
        <end position="86"/>
    </location>
</feature>
<feature type="region of interest" description="Disordered" evidence="1">
    <location>
        <begin position="75"/>
        <end position="111"/>
    </location>
</feature>
<evidence type="ECO:0000313" key="3">
    <source>
        <dbReference type="Proteomes" id="UP000603912"/>
    </source>
</evidence>
<evidence type="ECO:0000313" key="2">
    <source>
        <dbReference type="EMBL" id="GGH17596.1"/>
    </source>
</evidence>
<reference evidence="2" key="2">
    <citation type="submission" date="2020-09" db="EMBL/GenBank/DDBJ databases">
        <authorList>
            <person name="Sun Q."/>
            <person name="Zhou Y."/>
        </authorList>
    </citation>
    <scope>NUCLEOTIDE SEQUENCE</scope>
    <source>
        <strain evidence="2">CGMCC 1.12214</strain>
    </source>
</reference>